<dbReference type="AlphaFoldDB" id="A0A7D5Y835"/>
<dbReference type="InterPro" id="IPR016167">
    <property type="entry name" value="FAD-bd_PCMH_sub1"/>
</dbReference>
<reference evidence="3" key="1">
    <citation type="submission" date="2020-08" db="EMBL/GenBank/DDBJ databases">
        <title>A bifunctional nitrone conjugated secondary metabolite targeting the ribosome.</title>
        <authorList>
            <person name="Limbrick E.M."/>
            <person name="Graf M."/>
            <person name="Derewacz D.K."/>
            <person name="Nguyen F."/>
            <person name="Spraggins J.M."/>
            <person name="Wieland M."/>
            <person name="Ynigez-Gutierrez A.E."/>
            <person name="Reisman B.J."/>
            <person name="Zinshteyn B."/>
            <person name="McCulloch K."/>
            <person name="Iverson T.M."/>
            <person name="Green R."/>
            <person name="Wilson D.N."/>
            <person name="Bachmann B.O."/>
        </authorList>
    </citation>
    <scope>NUCLEOTIDE SEQUENCE</scope>
    <source>
        <strain evidence="3">Africana</strain>
    </source>
</reference>
<dbReference type="PROSITE" id="PS00862">
    <property type="entry name" value="OX2_COVAL_FAD"/>
    <property type="match status" value="1"/>
</dbReference>
<dbReference type="EMBL" id="CP058905">
    <property type="protein sequence ID" value="QLJ98501.1"/>
    <property type="molecule type" value="Genomic_DNA"/>
</dbReference>
<dbReference type="GO" id="GO:0016491">
    <property type="term" value="F:oxidoreductase activity"/>
    <property type="evidence" value="ECO:0007669"/>
    <property type="project" value="UniProtKB-KW"/>
</dbReference>
<proteinExistence type="inferred from homology"/>
<organism evidence="3">
    <name type="scientific">Micromonospora carbonacea</name>
    <dbReference type="NCBI Taxonomy" id="47853"/>
    <lineage>
        <taxon>Bacteria</taxon>
        <taxon>Bacillati</taxon>
        <taxon>Actinomycetota</taxon>
        <taxon>Actinomycetes</taxon>
        <taxon>Micromonosporales</taxon>
        <taxon>Micromonosporaceae</taxon>
        <taxon>Micromonospora</taxon>
    </lineage>
</organism>
<evidence type="ECO:0000256" key="2">
    <source>
        <dbReference type="ARBA" id="ARBA00023002"/>
    </source>
</evidence>
<dbReference type="GO" id="GO:0050660">
    <property type="term" value="F:flavin adenine dinucleotide binding"/>
    <property type="evidence" value="ECO:0007669"/>
    <property type="project" value="InterPro"/>
</dbReference>
<accession>A0A7D5Y835</accession>
<name>A0A7D5Y835_9ACTN</name>
<protein>
    <submittedName>
        <fullName evidence="3">FAD-binding protein</fullName>
    </submittedName>
</protein>
<dbReference type="Gene3D" id="3.30.43.10">
    <property type="entry name" value="Uridine Diphospho-n-acetylenolpyruvylglucosamine Reductase, domain 2"/>
    <property type="match status" value="1"/>
</dbReference>
<dbReference type="InterPro" id="IPR006093">
    <property type="entry name" value="Oxy_OxRdtase_FAD_BS"/>
</dbReference>
<keyword evidence="2" id="KW-0560">Oxidoreductase</keyword>
<gene>
    <name evidence="3" type="ORF">HZU44_28205</name>
</gene>
<dbReference type="InterPro" id="IPR036318">
    <property type="entry name" value="FAD-bd_PCMH-like_sf"/>
</dbReference>
<evidence type="ECO:0000313" key="3">
    <source>
        <dbReference type="EMBL" id="QLJ98501.1"/>
    </source>
</evidence>
<comment type="similarity">
    <text evidence="1">Belongs to the oxygen-dependent FAD-linked oxidoreductase family.</text>
</comment>
<evidence type="ECO:0000256" key="1">
    <source>
        <dbReference type="ARBA" id="ARBA00005466"/>
    </source>
</evidence>
<sequence length="70" mass="7372">MSAGVPQLSRGEAGFAERLHGLVFNKLRFDPAPDLVVSPRTEDEVIAAVRGAAAYGGKVAVLSGGHWEHC</sequence>
<dbReference type="SUPFAM" id="SSF56176">
    <property type="entry name" value="FAD-binding/transporter-associated domain-like"/>
    <property type="match status" value="1"/>
</dbReference>